<keyword evidence="6" id="KW-1185">Reference proteome</keyword>
<dbReference type="PANTHER" id="PTHR43537:SF24">
    <property type="entry name" value="GLUCONATE OPERON TRANSCRIPTIONAL REPRESSOR"/>
    <property type="match status" value="1"/>
</dbReference>
<feature type="domain" description="HTH gntR-type" evidence="4">
    <location>
        <begin position="1"/>
        <end position="67"/>
    </location>
</feature>
<evidence type="ECO:0000259" key="4">
    <source>
        <dbReference type="PROSITE" id="PS50949"/>
    </source>
</evidence>
<dbReference type="Proteomes" id="UP000741013">
    <property type="component" value="Unassembled WGS sequence"/>
</dbReference>
<organism evidence="5 6">
    <name type="scientific">Amycolatopsis magusensis</name>
    <dbReference type="NCBI Taxonomy" id="882444"/>
    <lineage>
        <taxon>Bacteria</taxon>
        <taxon>Bacillati</taxon>
        <taxon>Actinomycetota</taxon>
        <taxon>Actinomycetes</taxon>
        <taxon>Pseudonocardiales</taxon>
        <taxon>Pseudonocardiaceae</taxon>
        <taxon>Amycolatopsis</taxon>
    </lineage>
</organism>
<comment type="caution">
    <text evidence="5">The sequence shown here is derived from an EMBL/GenBank/DDBJ whole genome shotgun (WGS) entry which is preliminary data.</text>
</comment>
<evidence type="ECO:0000256" key="1">
    <source>
        <dbReference type="ARBA" id="ARBA00023015"/>
    </source>
</evidence>
<keyword evidence="3" id="KW-0804">Transcription</keyword>
<evidence type="ECO:0000256" key="3">
    <source>
        <dbReference type="ARBA" id="ARBA00023163"/>
    </source>
</evidence>
<evidence type="ECO:0000313" key="5">
    <source>
        <dbReference type="EMBL" id="MBP2184794.1"/>
    </source>
</evidence>
<keyword evidence="1" id="KW-0805">Transcription regulation</keyword>
<dbReference type="Pfam" id="PF00392">
    <property type="entry name" value="GntR"/>
    <property type="match status" value="1"/>
</dbReference>
<dbReference type="PANTHER" id="PTHR43537">
    <property type="entry name" value="TRANSCRIPTIONAL REGULATOR, GNTR FAMILY"/>
    <property type="match status" value="1"/>
</dbReference>
<protein>
    <submittedName>
        <fullName evidence="5">DNA-binding GntR family transcriptional regulator</fullName>
    </submittedName>
</protein>
<dbReference type="SMART" id="SM00345">
    <property type="entry name" value="HTH_GNTR"/>
    <property type="match status" value="1"/>
</dbReference>
<dbReference type="SMART" id="SM00895">
    <property type="entry name" value="FCD"/>
    <property type="match status" value="1"/>
</dbReference>
<gene>
    <name evidence="5" type="ORF">JOM49_006320</name>
</gene>
<dbReference type="InterPro" id="IPR008920">
    <property type="entry name" value="TF_FadR/GntR_C"/>
</dbReference>
<dbReference type="SUPFAM" id="SSF48008">
    <property type="entry name" value="GntR ligand-binding domain-like"/>
    <property type="match status" value="1"/>
</dbReference>
<dbReference type="InterPro" id="IPR011711">
    <property type="entry name" value="GntR_C"/>
</dbReference>
<evidence type="ECO:0000256" key="2">
    <source>
        <dbReference type="ARBA" id="ARBA00023125"/>
    </source>
</evidence>
<dbReference type="Pfam" id="PF07729">
    <property type="entry name" value="FCD"/>
    <property type="match status" value="1"/>
</dbReference>
<dbReference type="InterPro" id="IPR036390">
    <property type="entry name" value="WH_DNA-bd_sf"/>
</dbReference>
<proteinExistence type="predicted"/>
<dbReference type="InterPro" id="IPR036388">
    <property type="entry name" value="WH-like_DNA-bd_sf"/>
</dbReference>
<reference evidence="5 6" key="1">
    <citation type="submission" date="2021-03" db="EMBL/GenBank/DDBJ databases">
        <title>Sequencing the genomes of 1000 actinobacteria strains.</title>
        <authorList>
            <person name="Klenk H.-P."/>
        </authorList>
    </citation>
    <scope>NUCLEOTIDE SEQUENCE [LARGE SCALE GENOMIC DNA]</scope>
    <source>
        <strain evidence="5 6">DSM 45510</strain>
    </source>
</reference>
<accession>A0ABS4Q0Z2</accession>
<keyword evidence="2 5" id="KW-0238">DNA-binding</keyword>
<dbReference type="EMBL" id="JAGGMS010000001">
    <property type="protein sequence ID" value="MBP2184794.1"/>
    <property type="molecule type" value="Genomic_DNA"/>
</dbReference>
<evidence type="ECO:0000313" key="6">
    <source>
        <dbReference type="Proteomes" id="UP000741013"/>
    </source>
</evidence>
<dbReference type="CDD" id="cd07377">
    <property type="entry name" value="WHTH_GntR"/>
    <property type="match status" value="1"/>
</dbReference>
<dbReference type="RefSeq" id="WP_209667757.1">
    <property type="nucleotide sequence ID" value="NZ_JAGGMS010000001.1"/>
</dbReference>
<dbReference type="GO" id="GO:0003677">
    <property type="term" value="F:DNA binding"/>
    <property type="evidence" value="ECO:0007669"/>
    <property type="project" value="UniProtKB-KW"/>
</dbReference>
<dbReference type="PROSITE" id="PS50949">
    <property type="entry name" value="HTH_GNTR"/>
    <property type="match status" value="1"/>
</dbReference>
<dbReference type="Gene3D" id="1.20.120.530">
    <property type="entry name" value="GntR ligand-binding domain-like"/>
    <property type="match status" value="1"/>
</dbReference>
<name>A0ABS4Q0Z2_9PSEU</name>
<dbReference type="PRINTS" id="PR00035">
    <property type="entry name" value="HTHGNTR"/>
</dbReference>
<dbReference type="Gene3D" id="1.10.10.10">
    <property type="entry name" value="Winged helix-like DNA-binding domain superfamily/Winged helix DNA-binding domain"/>
    <property type="match status" value="1"/>
</dbReference>
<sequence>MNRADLEELLRTRILAAEIAPGERINESALAEDLGVSRTPVREALLRLEGGGLVRFDRGRGFLAAELSADEVRETYPIIAHLEEWAVRGTGSALRGLAPKLTEINSAFAAATDPAAAHGFDAEFHRVLVSRCGNTRLLELTNGLWRTIRRYEHVYFADAADHRASVAQHAEIAAAVAAGDGDLAARAVAENTTESMHLLLARL</sequence>
<dbReference type="InterPro" id="IPR000524">
    <property type="entry name" value="Tscrpt_reg_HTH_GntR"/>
</dbReference>
<dbReference type="SUPFAM" id="SSF46785">
    <property type="entry name" value="Winged helix' DNA-binding domain"/>
    <property type="match status" value="1"/>
</dbReference>